<dbReference type="EMBL" id="APOI01000030">
    <property type="protein sequence ID" value="ENU21841.1"/>
    <property type="molecule type" value="Genomic_DNA"/>
</dbReference>
<organism evidence="2 3">
    <name type="scientific">Acinetobacter proteolyticus</name>
    <dbReference type="NCBI Taxonomy" id="1776741"/>
    <lineage>
        <taxon>Bacteria</taxon>
        <taxon>Pseudomonadati</taxon>
        <taxon>Pseudomonadota</taxon>
        <taxon>Gammaproteobacteria</taxon>
        <taxon>Moraxellales</taxon>
        <taxon>Moraxellaceae</taxon>
        <taxon>Acinetobacter</taxon>
    </lineage>
</organism>
<feature type="transmembrane region" description="Helical" evidence="1">
    <location>
        <begin position="315"/>
        <end position="338"/>
    </location>
</feature>
<name>A0ABN0J9J1_9GAMM</name>
<dbReference type="Pfam" id="PF07507">
    <property type="entry name" value="WavE"/>
    <property type="match status" value="1"/>
</dbReference>
<evidence type="ECO:0000313" key="3">
    <source>
        <dbReference type="Proteomes" id="UP000013034"/>
    </source>
</evidence>
<reference evidence="2 3" key="1">
    <citation type="submission" date="2013-02" db="EMBL/GenBank/DDBJ databases">
        <title>The Genome Sequence of Acinetobacter sp. NIPH 809.</title>
        <authorList>
            <consortium name="The Broad Institute Genome Sequencing Platform"/>
            <consortium name="The Broad Institute Genome Sequencing Center for Infectious Disease"/>
            <person name="Cerqueira G."/>
            <person name="Feldgarden M."/>
            <person name="Courvalin P."/>
            <person name="Perichon B."/>
            <person name="Grillot-Courvalin C."/>
            <person name="Clermont D."/>
            <person name="Rocha E."/>
            <person name="Yoon E.-J."/>
            <person name="Nemec A."/>
            <person name="Walker B."/>
            <person name="Young S.K."/>
            <person name="Zeng Q."/>
            <person name="Gargeya S."/>
            <person name="Fitzgerald M."/>
            <person name="Haas B."/>
            <person name="Abouelleil A."/>
            <person name="Alvarado L."/>
            <person name="Arachchi H.M."/>
            <person name="Berlin A.M."/>
            <person name="Chapman S.B."/>
            <person name="Dewar J."/>
            <person name="Goldberg J."/>
            <person name="Griggs A."/>
            <person name="Gujja S."/>
            <person name="Hansen M."/>
            <person name="Howarth C."/>
            <person name="Imamovic A."/>
            <person name="Larimer J."/>
            <person name="McCowan C."/>
            <person name="Murphy C."/>
            <person name="Neiman D."/>
            <person name="Pearson M."/>
            <person name="Priest M."/>
            <person name="Roberts A."/>
            <person name="Saif S."/>
            <person name="Shea T."/>
            <person name="Sisk P."/>
            <person name="Sykes S."/>
            <person name="Wortman J."/>
            <person name="Nusbaum C."/>
            <person name="Birren B."/>
        </authorList>
    </citation>
    <scope>NUCLEOTIDE SEQUENCE [LARGE SCALE GENOMIC DNA]</scope>
    <source>
        <strain evidence="2 3">NIPH 809</strain>
    </source>
</reference>
<dbReference type="RefSeq" id="WP_004657452.1">
    <property type="nucleotide sequence ID" value="NZ_KB849179.1"/>
</dbReference>
<keyword evidence="1" id="KW-0472">Membrane</keyword>
<dbReference type="InterPro" id="IPR011122">
    <property type="entry name" value="WavE"/>
</dbReference>
<dbReference type="Proteomes" id="UP000013034">
    <property type="component" value="Unassembled WGS sequence"/>
</dbReference>
<evidence type="ECO:0008006" key="4">
    <source>
        <dbReference type="Google" id="ProtNLM"/>
    </source>
</evidence>
<comment type="caution">
    <text evidence="2">The sequence shown here is derived from an EMBL/GenBank/DDBJ whole genome shotgun (WGS) entry which is preliminary data.</text>
</comment>
<evidence type="ECO:0000313" key="2">
    <source>
        <dbReference type="EMBL" id="ENU21841.1"/>
    </source>
</evidence>
<keyword evidence="1" id="KW-0812">Transmembrane</keyword>
<evidence type="ECO:0000256" key="1">
    <source>
        <dbReference type="SAM" id="Phobius"/>
    </source>
</evidence>
<keyword evidence="1" id="KW-1133">Transmembrane helix</keyword>
<accession>A0ABN0J9J1</accession>
<gene>
    <name evidence="2" type="ORF">F993_03770</name>
</gene>
<keyword evidence="3" id="KW-1185">Reference proteome</keyword>
<protein>
    <recommendedName>
        <fullName evidence="4">WavE lipopolysaccharide synthesis</fullName>
    </recommendedName>
</protein>
<proteinExistence type="predicted"/>
<sequence length="346" mass="41273">MKVIDDGETIDSSNISVVIQGLTHYVEGDENCLFYRCVNSIKKYLPNAEIVVSTWVGQKCDESIVNHVLYNKEPPSFLTLHDKTWNYNKMVVSTFQGICLCTKKYVLKFRADLFLKGVSFFKIYKNQNNDDNELEKYILNERSINVTNLYMRKPTSYACLLFHISDVVQFGSKEDMTRLWDRKILKYEDAMFSKKKIWMCFFYPYMSNEKLVPEQTLMVGWLNRNNFSIKMKFPGFINFYYFKISELLISLNFHTYDWQDSDIVFPNRFVDNVKDLNSTLYTSHYINDVFSRSKEDKYFERKYISVLWVRYFSRFFSISIWIGFLASLLLCISPRLFFKLKENLKN</sequence>